<evidence type="ECO:0000256" key="2">
    <source>
        <dbReference type="PROSITE-ProRule" id="PRU00335"/>
    </source>
</evidence>
<keyword evidence="1 2" id="KW-0238">DNA-binding</keyword>
<dbReference type="Gene3D" id="1.10.357.10">
    <property type="entry name" value="Tetracycline Repressor, domain 2"/>
    <property type="match status" value="1"/>
</dbReference>
<organism evidence="4">
    <name type="scientific">uncultured Sphingosinicella sp</name>
    <dbReference type="NCBI Taxonomy" id="478748"/>
    <lineage>
        <taxon>Bacteria</taxon>
        <taxon>Pseudomonadati</taxon>
        <taxon>Pseudomonadota</taxon>
        <taxon>Alphaproteobacteria</taxon>
        <taxon>Sphingomonadales</taxon>
        <taxon>Sphingosinicellaceae</taxon>
        <taxon>Sphingosinicella</taxon>
        <taxon>environmental samples</taxon>
    </lineage>
</organism>
<dbReference type="AlphaFoldDB" id="A0A6J4TQY3"/>
<evidence type="ECO:0000259" key="3">
    <source>
        <dbReference type="PROSITE" id="PS50977"/>
    </source>
</evidence>
<sequence length="179" mass="18817">MALEAARTLLIEDGPQAVTLKAVSARIGKTHANLLHHFGSAAGLQAELARHIGDRVTAGIAKAVARARAGEADPREIVDRTFDAFDKEGAGALAAWMILSGNRDALNPILQSIHDLVDQLGQGHEDRPVHEVTLSLVLAALGDSLLGAPMAEALGLPREKARELAREQLLRAAGVAKPA</sequence>
<evidence type="ECO:0000313" key="4">
    <source>
        <dbReference type="EMBL" id="CAA9528488.1"/>
    </source>
</evidence>
<dbReference type="SUPFAM" id="SSF46689">
    <property type="entry name" value="Homeodomain-like"/>
    <property type="match status" value="1"/>
</dbReference>
<dbReference type="GO" id="GO:0003677">
    <property type="term" value="F:DNA binding"/>
    <property type="evidence" value="ECO:0007669"/>
    <property type="project" value="UniProtKB-UniRule"/>
</dbReference>
<accession>A0A6J4TQY3</accession>
<dbReference type="InterPro" id="IPR001647">
    <property type="entry name" value="HTH_TetR"/>
</dbReference>
<dbReference type="EMBL" id="CADCWD010000031">
    <property type="protein sequence ID" value="CAA9528488.1"/>
    <property type="molecule type" value="Genomic_DNA"/>
</dbReference>
<gene>
    <name evidence="4" type="ORF">AVDCRST_MAG23-788</name>
</gene>
<name>A0A6J4TQY3_9SPHN</name>
<proteinExistence type="predicted"/>
<protein>
    <submittedName>
        <fullName evidence="4">Transcriptional regulator, AcrR family</fullName>
    </submittedName>
</protein>
<feature type="DNA-binding region" description="H-T-H motif" evidence="2">
    <location>
        <begin position="19"/>
        <end position="38"/>
    </location>
</feature>
<dbReference type="PROSITE" id="PS50977">
    <property type="entry name" value="HTH_TETR_2"/>
    <property type="match status" value="1"/>
</dbReference>
<feature type="domain" description="HTH tetR-type" evidence="3">
    <location>
        <begin position="1"/>
        <end position="56"/>
    </location>
</feature>
<reference evidence="4" key="1">
    <citation type="submission" date="2020-02" db="EMBL/GenBank/DDBJ databases">
        <authorList>
            <person name="Meier V. D."/>
        </authorList>
    </citation>
    <scope>NUCLEOTIDE SEQUENCE</scope>
    <source>
        <strain evidence="4">AVDCRST_MAG23</strain>
    </source>
</reference>
<dbReference type="Pfam" id="PF00440">
    <property type="entry name" value="TetR_N"/>
    <property type="match status" value="1"/>
</dbReference>
<evidence type="ECO:0000256" key="1">
    <source>
        <dbReference type="ARBA" id="ARBA00023125"/>
    </source>
</evidence>
<dbReference type="InterPro" id="IPR009057">
    <property type="entry name" value="Homeodomain-like_sf"/>
</dbReference>